<feature type="domain" description="DUF306" evidence="2">
    <location>
        <begin position="35"/>
        <end position="142"/>
    </location>
</feature>
<organism evidence="3 4">
    <name type="scientific">Niabella pedocola</name>
    <dbReference type="NCBI Taxonomy" id="1752077"/>
    <lineage>
        <taxon>Bacteria</taxon>
        <taxon>Pseudomonadati</taxon>
        <taxon>Bacteroidota</taxon>
        <taxon>Chitinophagia</taxon>
        <taxon>Chitinophagales</taxon>
        <taxon>Chitinophagaceae</taxon>
        <taxon>Niabella</taxon>
    </lineage>
</organism>
<proteinExistence type="predicted"/>
<dbReference type="InterPro" id="IPR005184">
    <property type="entry name" value="DUF306_Meta_HslJ"/>
</dbReference>
<name>A0ABS8PJA2_9BACT</name>
<dbReference type="InterPro" id="IPR038670">
    <property type="entry name" value="HslJ-like_sf"/>
</dbReference>
<dbReference type="PANTHER" id="PTHR35535">
    <property type="entry name" value="HEAT SHOCK PROTEIN HSLJ"/>
    <property type="match status" value="1"/>
</dbReference>
<dbReference type="EMBL" id="JAJNEC010000001">
    <property type="protein sequence ID" value="MCD2421170.1"/>
    <property type="molecule type" value="Genomic_DNA"/>
</dbReference>
<evidence type="ECO:0000313" key="3">
    <source>
        <dbReference type="EMBL" id="MCD2421170.1"/>
    </source>
</evidence>
<reference evidence="3 4" key="1">
    <citation type="submission" date="2021-11" db="EMBL/GenBank/DDBJ databases">
        <title>Genomic of Niabella pedocola.</title>
        <authorList>
            <person name="Wu T."/>
        </authorList>
    </citation>
    <scope>NUCLEOTIDE SEQUENCE [LARGE SCALE GENOMIC DNA]</scope>
    <source>
        <strain evidence="3 4">JCM 31011</strain>
    </source>
</reference>
<accession>A0ABS8PJA2</accession>
<dbReference type="Proteomes" id="UP001199816">
    <property type="component" value="Unassembled WGS sequence"/>
</dbReference>
<keyword evidence="4" id="KW-1185">Reference proteome</keyword>
<gene>
    <name evidence="3" type="ORF">LQ567_00235</name>
</gene>
<dbReference type="RefSeq" id="WP_231001963.1">
    <property type="nucleotide sequence ID" value="NZ_JAJNEC010000001.1"/>
</dbReference>
<feature type="chain" id="PRO_5046701535" evidence="1">
    <location>
        <begin position="19"/>
        <end position="261"/>
    </location>
</feature>
<dbReference type="PANTHER" id="PTHR35535:SF2">
    <property type="entry name" value="DUF306 DOMAIN-CONTAINING PROTEIN"/>
    <property type="match status" value="1"/>
</dbReference>
<sequence length="261" mass="28795">MRKAIFIFAALGTIILTACNTSKRPAAGAPSGTILEQRWKLTELAGKPVPDQINHKEPFLQLQSSDSRFSASAGCNGLGGTFTLQDNGRIRFRLGASTLMACDHMEMEQGLIRALESADNYTIRNNELSLNKARMAPLARFRAVTSGQESSALNGTWELNYISGSRIAFEGLYPRKRPTIVFNLPQTTASGNSSCNRYTLSFSINDHSIRFKDPASTKMYCEGAGESTFFNTLKTVTKYDITGNTLHLIMGDIAVMRFERK</sequence>
<dbReference type="Pfam" id="PF03724">
    <property type="entry name" value="META"/>
    <property type="match status" value="2"/>
</dbReference>
<keyword evidence="1" id="KW-0732">Signal</keyword>
<protein>
    <submittedName>
        <fullName evidence="3">META domain-containing protein</fullName>
    </submittedName>
</protein>
<feature type="domain" description="DUF306" evidence="2">
    <location>
        <begin position="154"/>
        <end position="258"/>
    </location>
</feature>
<evidence type="ECO:0000313" key="4">
    <source>
        <dbReference type="Proteomes" id="UP001199816"/>
    </source>
</evidence>
<feature type="signal peptide" evidence="1">
    <location>
        <begin position="1"/>
        <end position="18"/>
    </location>
</feature>
<dbReference type="InterPro" id="IPR053147">
    <property type="entry name" value="Hsp_HslJ-like"/>
</dbReference>
<evidence type="ECO:0000259" key="2">
    <source>
        <dbReference type="Pfam" id="PF03724"/>
    </source>
</evidence>
<evidence type="ECO:0000256" key="1">
    <source>
        <dbReference type="SAM" id="SignalP"/>
    </source>
</evidence>
<dbReference type="PROSITE" id="PS51257">
    <property type="entry name" value="PROKAR_LIPOPROTEIN"/>
    <property type="match status" value="1"/>
</dbReference>
<comment type="caution">
    <text evidence="3">The sequence shown here is derived from an EMBL/GenBank/DDBJ whole genome shotgun (WGS) entry which is preliminary data.</text>
</comment>
<dbReference type="Gene3D" id="2.40.128.270">
    <property type="match status" value="2"/>
</dbReference>